<sequence>MATWRISCQARSVLSAAAAGFRAGATRTRRASSALGDPLQHSASGSFTGVSRSPSENERLTEKERLRNDRLTTSLFTNSRDFSTAKHEERRKTCDVETMAESGADEDVFDEIKLRFLSFKKNKFLKEAQHYQTLAKIQSPKFMVIACADSRVCPSNIVGFEPGEALTVRNVANLVPPSEFGPSETSAALEFAVKSLKVKNILVIGHSNCAGIEALMSMNDTESRSYVDKWIINGKAAKLRAKSVAAHLDLDQQCKHCEKESINESLKNLFTYPWIEERVVKGELVLYGGYYDLVNCTFEKWTFYFEGRMPGEGRKFSIRDRSFWR</sequence>
<evidence type="ECO:0000256" key="5">
    <source>
        <dbReference type="ARBA" id="ARBA00022833"/>
    </source>
</evidence>
<evidence type="ECO:0000256" key="2">
    <source>
        <dbReference type="ARBA" id="ARBA00006217"/>
    </source>
</evidence>
<dbReference type="GeneID" id="116205939"/>
<dbReference type="FunFam" id="3.40.1050.10:FF:000003">
    <property type="entry name" value="Carbonic anhydrase"/>
    <property type="match status" value="1"/>
</dbReference>
<keyword evidence="5 8" id="KW-0862">Zinc</keyword>
<keyword evidence="6 9" id="KW-0456">Lyase</keyword>
<name>A0A6P8DD52_PUNGR</name>
<dbReference type="OrthoDB" id="10248475at2759"/>
<evidence type="ECO:0000256" key="6">
    <source>
        <dbReference type="ARBA" id="ARBA00023239"/>
    </source>
</evidence>
<dbReference type="CDD" id="cd00884">
    <property type="entry name" value="beta_CA_cladeB"/>
    <property type="match status" value="1"/>
</dbReference>
<dbReference type="InterPro" id="IPR045066">
    <property type="entry name" value="Beta_CA_cladeB"/>
</dbReference>
<accession>A0A6P8DD52</accession>
<feature type="binding site" evidence="8">
    <location>
        <position position="209"/>
    </location>
    <ligand>
        <name>Zn(2+)</name>
        <dbReference type="ChEBI" id="CHEBI:29105"/>
    </ligand>
</feature>
<evidence type="ECO:0000256" key="10">
    <source>
        <dbReference type="SAM" id="MobiDB-lite"/>
    </source>
</evidence>
<evidence type="ECO:0000256" key="3">
    <source>
        <dbReference type="ARBA" id="ARBA00012925"/>
    </source>
</evidence>
<comment type="catalytic activity">
    <reaction evidence="7 9">
        <text>hydrogencarbonate + H(+) = CO2 + H2O</text>
        <dbReference type="Rhea" id="RHEA:10748"/>
        <dbReference type="ChEBI" id="CHEBI:15377"/>
        <dbReference type="ChEBI" id="CHEBI:15378"/>
        <dbReference type="ChEBI" id="CHEBI:16526"/>
        <dbReference type="ChEBI" id="CHEBI:17544"/>
        <dbReference type="EC" id="4.2.1.1"/>
    </reaction>
</comment>
<dbReference type="Gene3D" id="3.40.1050.10">
    <property type="entry name" value="Carbonic anhydrase"/>
    <property type="match status" value="1"/>
</dbReference>
<dbReference type="InterPro" id="IPR001765">
    <property type="entry name" value="Carbonic_anhydrase"/>
</dbReference>
<dbReference type="RefSeq" id="XP_031394500.1">
    <property type="nucleotide sequence ID" value="XM_031538640.1"/>
</dbReference>
<dbReference type="PANTHER" id="PTHR11002">
    <property type="entry name" value="CARBONIC ANHYDRASE"/>
    <property type="match status" value="1"/>
</dbReference>
<comment type="similarity">
    <text evidence="2 9">Belongs to the beta-class carbonic anhydrase family.</text>
</comment>
<dbReference type="PANTHER" id="PTHR11002:SF19">
    <property type="entry name" value="BETA CARBONIC ANHYDRASE 6, MITOCHONDRIAL"/>
    <property type="match status" value="1"/>
</dbReference>
<dbReference type="EC" id="4.2.1.1" evidence="3 9"/>
<evidence type="ECO:0000256" key="8">
    <source>
        <dbReference type="PIRSR" id="PIRSR601765-1"/>
    </source>
</evidence>
<feature type="compositionally biased region" description="Polar residues" evidence="10">
    <location>
        <begin position="41"/>
        <end position="54"/>
    </location>
</feature>
<comment type="function">
    <text evidence="1 9">Reversible hydration of carbon dioxide.</text>
</comment>
<feature type="binding site" evidence="8">
    <location>
        <position position="147"/>
    </location>
    <ligand>
        <name>Zn(2+)</name>
        <dbReference type="ChEBI" id="CHEBI:29105"/>
    </ligand>
</feature>
<dbReference type="SUPFAM" id="SSF53056">
    <property type="entry name" value="beta-carbonic anhydrase, cab"/>
    <property type="match status" value="1"/>
</dbReference>
<dbReference type="PROSITE" id="PS00704">
    <property type="entry name" value="PROK_CO2_ANHYDRASE_1"/>
    <property type="match status" value="1"/>
</dbReference>
<reference evidence="12" key="2">
    <citation type="submission" date="2025-08" db="UniProtKB">
        <authorList>
            <consortium name="RefSeq"/>
        </authorList>
    </citation>
    <scope>IDENTIFICATION</scope>
    <source>
        <tissue evidence="12">Leaf</tissue>
    </source>
</reference>
<dbReference type="GO" id="GO:0008270">
    <property type="term" value="F:zinc ion binding"/>
    <property type="evidence" value="ECO:0007669"/>
    <property type="project" value="UniProtKB-UniRule"/>
</dbReference>
<organism evidence="11 12">
    <name type="scientific">Punica granatum</name>
    <name type="common">Pomegranate</name>
    <dbReference type="NCBI Taxonomy" id="22663"/>
    <lineage>
        <taxon>Eukaryota</taxon>
        <taxon>Viridiplantae</taxon>
        <taxon>Streptophyta</taxon>
        <taxon>Embryophyta</taxon>
        <taxon>Tracheophyta</taxon>
        <taxon>Spermatophyta</taxon>
        <taxon>Magnoliopsida</taxon>
        <taxon>eudicotyledons</taxon>
        <taxon>Gunneridae</taxon>
        <taxon>Pentapetalae</taxon>
        <taxon>rosids</taxon>
        <taxon>malvids</taxon>
        <taxon>Myrtales</taxon>
        <taxon>Lythraceae</taxon>
        <taxon>Punica</taxon>
    </lineage>
</organism>
<dbReference type="GO" id="GO:0004089">
    <property type="term" value="F:carbonate dehydratase activity"/>
    <property type="evidence" value="ECO:0007669"/>
    <property type="project" value="UniProtKB-UniRule"/>
</dbReference>
<evidence type="ECO:0000256" key="1">
    <source>
        <dbReference type="ARBA" id="ARBA00002904"/>
    </source>
</evidence>
<evidence type="ECO:0000256" key="9">
    <source>
        <dbReference type="RuleBase" id="RU003956"/>
    </source>
</evidence>
<dbReference type="InterPro" id="IPR015892">
    <property type="entry name" value="Carbonic_anhydrase_CS"/>
</dbReference>
<gene>
    <name evidence="12" type="primary">LOC116205939</name>
</gene>
<protein>
    <recommendedName>
        <fullName evidence="3 9">Carbonic anhydrase</fullName>
        <ecNumber evidence="3 9">4.2.1.1</ecNumber>
    </recommendedName>
    <alternativeName>
        <fullName evidence="9">Carbonate dehydratase</fullName>
    </alternativeName>
</protein>
<dbReference type="AlphaFoldDB" id="A0A6P8DD52"/>
<proteinExistence type="inferred from homology"/>
<reference evidence="11" key="1">
    <citation type="journal article" date="2020" name="Plant Biotechnol. J.">
        <title>The pomegranate (Punica granatum L.) draft genome dissects genetic divergence between soft- and hard-seeded cultivars.</title>
        <authorList>
            <person name="Luo X."/>
            <person name="Li H."/>
            <person name="Wu Z."/>
            <person name="Yao W."/>
            <person name="Zhao P."/>
            <person name="Cao D."/>
            <person name="Yu H."/>
            <person name="Li K."/>
            <person name="Poudel K."/>
            <person name="Zhao D."/>
            <person name="Zhang F."/>
            <person name="Xia X."/>
            <person name="Chen L."/>
            <person name="Wang Q."/>
            <person name="Jing D."/>
            <person name="Cao S."/>
        </authorList>
    </citation>
    <scope>NUCLEOTIDE SEQUENCE [LARGE SCALE GENOMIC DNA]</scope>
    <source>
        <strain evidence="11">cv. Tunisia</strain>
    </source>
</reference>
<evidence type="ECO:0000313" key="12">
    <source>
        <dbReference type="RefSeq" id="XP_031394500.1"/>
    </source>
</evidence>
<dbReference type="GO" id="GO:0015976">
    <property type="term" value="P:carbon utilization"/>
    <property type="evidence" value="ECO:0007669"/>
    <property type="project" value="InterPro"/>
</dbReference>
<dbReference type="Proteomes" id="UP000515151">
    <property type="component" value="Chromosome 4"/>
</dbReference>
<evidence type="ECO:0000256" key="7">
    <source>
        <dbReference type="ARBA" id="ARBA00048348"/>
    </source>
</evidence>
<keyword evidence="4" id="KW-0702">S-nitrosylation</keyword>
<keyword evidence="11" id="KW-1185">Reference proteome</keyword>
<dbReference type="Pfam" id="PF00484">
    <property type="entry name" value="Pro_CA"/>
    <property type="match status" value="1"/>
</dbReference>
<evidence type="ECO:0000313" key="11">
    <source>
        <dbReference type="Proteomes" id="UP000515151"/>
    </source>
</evidence>
<feature type="binding site" evidence="8">
    <location>
        <position position="206"/>
    </location>
    <ligand>
        <name>Zn(2+)</name>
        <dbReference type="ChEBI" id="CHEBI:29105"/>
    </ligand>
</feature>
<keyword evidence="8" id="KW-0479">Metal-binding</keyword>
<feature type="binding site" evidence="8">
    <location>
        <position position="149"/>
    </location>
    <ligand>
        <name>Zn(2+)</name>
        <dbReference type="ChEBI" id="CHEBI:29105"/>
    </ligand>
</feature>
<comment type="cofactor">
    <cofactor evidence="8">
        <name>Zn(2+)</name>
        <dbReference type="ChEBI" id="CHEBI:29105"/>
    </cofactor>
    <text evidence="8">Binds 1 zinc ion per subunit.</text>
</comment>
<dbReference type="InterPro" id="IPR036874">
    <property type="entry name" value="Carbonic_anhydrase_sf"/>
</dbReference>
<dbReference type="SMART" id="SM00947">
    <property type="entry name" value="Pro_CA"/>
    <property type="match status" value="1"/>
</dbReference>
<evidence type="ECO:0000256" key="4">
    <source>
        <dbReference type="ARBA" id="ARBA00022799"/>
    </source>
</evidence>
<feature type="region of interest" description="Disordered" evidence="10">
    <location>
        <begin position="31"/>
        <end position="62"/>
    </location>
</feature>